<organism evidence="2 3">
    <name type="scientific">Platanthera zijinensis</name>
    <dbReference type="NCBI Taxonomy" id="2320716"/>
    <lineage>
        <taxon>Eukaryota</taxon>
        <taxon>Viridiplantae</taxon>
        <taxon>Streptophyta</taxon>
        <taxon>Embryophyta</taxon>
        <taxon>Tracheophyta</taxon>
        <taxon>Spermatophyta</taxon>
        <taxon>Magnoliopsida</taxon>
        <taxon>Liliopsida</taxon>
        <taxon>Asparagales</taxon>
        <taxon>Orchidaceae</taxon>
        <taxon>Orchidoideae</taxon>
        <taxon>Orchideae</taxon>
        <taxon>Orchidinae</taxon>
        <taxon>Platanthera</taxon>
    </lineage>
</organism>
<feature type="compositionally biased region" description="Polar residues" evidence="1">
    <location>
        <begin position="1"/>
        <end position="20"/>
    </location>
</feature>
<feature type="region of interest" description="Disordered" evidence="1">
    <location>
        <begin position="1"/>
        <end position="49"/>
    </location>
</feature>
<dbReference type="EMBL" id="JBBWWQ010000003">
    <property type="protein sequence ID" value="KAK8951961.1"/>
    <property type="molecule type" value="Genomic_DNA"/>
</dbReference>
<reference evidence="2 3" key="1">
    <citation type="journal article" date="2022" name="Nat. Plants">
        <title>Genomes of leafy and leafless Platanthera orchids illuminate the evolution of mycoheterotrophy.</title>
        <authorList>
            <person name="Li M.H."/>
            <person name="Liu K.W."/>
            <person name="Li Z."/>
            <person name="Lu H.C."/>
            <person name="Ye Q.L."/>
            <person name="Zhang D."/>
            <person name="Wang J.Y."/>
            <person name="Li Y.F."/>
            <person name="Zhong Z.M."/>
            <person name="Liu X."/>
            <person name="Yu X."/>
            <person name="Liu D.K."/>
            <person name="Tu X.D."/>
            <person name="Liu B."/>
            <person name="Hao Y."/>
            <person name="Liao X.Y."/>
            <person name="Jiang Y.T."/>
            <person name="Sun W.H."/>
            <person name="Chen J."/>
            <person name="Chen Y.Q."/>
            <person name="Ai Y."/>
            <person name="Zhai J.W."/>
            <person name="Wu S.S."/>
            <person name="Zhou Z."/>
            <person name="Hsiao Y.Y."/>
            <person name="Wu W.L."/>
            <person name="Chen Y.Y."/>
            <person name="Lin Y.F."/>
            <person name="Hsu J.L."/>
            <person name="Li C.Y."/>
            <person name="Wang Z.W."/>
            <person name="Zhao X."/>
            <person name="Zhong W.Y."/>
            <person name="Ma X.K."/>
            <person name="Ma L."/>
            <person name="Huang J."/>
            <person name="Chen G.Z."/>
            <person name="Huang M.Z."/>
            <person name="Huang L."/>
            <person name="Peng D.H."/>
            <person name="Luo Y.B."/>
            <person name="Zou S.Q."/>
            <person name="Chen S.P."/>
            <person name="Lan S."/>
            <person name="Tsai W.C."/>
            <person name="Van de Peer Y."/>
            <person name="Liu Z.J."/>
        </authorList>
    </citation>
    <scope>NUCLEOTIDE SEQUENCE [LARGE SCALE GENOMIC DNA]</scope>
    <source>
        <strain evidence="2">Lor287</strain>
    </source>
</reference>
<evidence type="ECO:0000256" key="1">
    <source>
        <dbReference type="SAM" id="MobiDB-lite"/>
    </source>
</evidence>
<proteinExistence type="predicted"/>
<keyword evidence="3" id="KW-1185">Reference proteome</keyword>
<protein>
    <submittedName>
        <fullName evidence="2">Uncharacterized protein</fullName>
    </submittedName>
</protein>
<feature type="compositionally biased region" description="Basic and acidic residues" evidence="1">
    <location>
        <begin position="21"/>
        <end position="39"/>
    </location>
</feature>
<comment type="caution">
    <text evidence="2">The sequence shown here is derived from an EMBL/GenBank/DDBJ whole genome shotgun (WGS) entry which is preliminary data.</text>
</comment>
<evidence type="ECO:0000313" key="2">
    <source>
        <dbReference type="EMBL" id="KAK8951961.1"/>
    </source>
</evidence>
<name>A0AAP0BVS0_9ASPA</name>
<dbReference type="Proteomes" id="UP001418222">
    <property type="component" value="Unassembled WGS sequence"/>
</dbReference>
<sequence length="113" mass="12680">MNYRCSNSTGEFFGYSTVSNDDGKRKEGLRRSQREKEEAQADPTKKRRGQAVLAEHHYEGAGGAFDDIGSNNGQRRGTLRHQKLAASNLIVDDFTDVPLRDDQREYLCKVADG</sequence>
<accession>A0AAP0BVS0</accession>
<dbReference type="AlphaFoldDB" id="A0AAP0BVS0"/>
<evidence type="ECO:0000313" key="3">
    <source>
        <dbReference type="Proteomes" id="UP001418222"/>
    </source>
</evidence>
<gene>
    <name evidence="2" type="ORF">KSP39_PZI004186</name>
</gene>